<keyword evidence="2" id="KW-1185">Reference proteome</keyword>
<reference evidence="1 2" key="1">
    <citation type="journal article" date="2015" name="PLoS Pathog.">
        <title>Leptomonas seymouri: Adaptations to the Dixenous Life Cycle Analyzed by Genome Sequencing, Transcriptome Profiling and Co-infection with Leishmania donovani.</title>
        <authorList>
            <person name="Kraeva N."/>
            <person name="Butenko A."/>
            <person name="Hlavacova J."/>
            <person name="Kostygov A."/>
            <person name="Myskova J."/>
            <person name="Grybchuk D."/>
            <person name="Lestinova T."/>
            <person name="Votypka J."/>
            <person name="Volf P."/>
            <person name="Opperdoes F."/>
            <person name="Flegontov P."/>
            <person name="Lukes J."/>
            <person name="Yurchenko V."/>
        </authorList>
    </citation>
    <scope>NUCLEOTIDE SEQUENCE [LARGE SCALE GENOMIC DNA]</scope>
    <source>
        <strain evidence="1 2">ATCC 30220</strain>
    </source>
</reference>
<sequence>MHLLFSFCCERGRLEVCAAKPTSGFYLEPLCYLRCFAACDDACRVDGNHDEKSHIVLVHLLYRSCAPFLFYFLVWRCVYDAEGIRFHTPLRLSSPAVFLGTFCRRRSTCLAAFSECSLSSETSSFT</sequence>
<name>A0A0N1HR14_LEPSE</name>
<dbReference type="AlphaFoldDB" id="A0A0N1HR14"/>
<evidence type="ECO:0000313" key="1">
    <source>
        <dbReference type="EMBL" id="KPI82538.1"/>
    </source>
</evidence>
<dbReference type="VEuPathDB" id="TriTrypDB:Lsey_0794_0010"/>
<gene>
    <name evidence="1" type="ORF">ABL78_8451</name>
</gene>
<protein>
    <submittedName>
        <fullName evidence="1">Uncharacterized protein</fullName>
    </submittedName>
</protein>
<dbReference type="EMBL" id="LJSK01000792">
    <property type="protein sequence ID" value="KPI82538.1"/>
    <property type="molecule type" value="Genomic_DNA"/>
</dbReference>
<comment type="caution">
    <text evidence="1">The sequence shown here is derived from an EMBL/GenBank/DDBJ whole genome shotgun (WGS) entry which is preliminary data.</text>
</comment>
<proteinExistence type="predicted"/>
<accession>A0A0N1HR14</accession>
<dbReference type="Proteomes" id="UP000038009">
    <property type="component" value="Unassembled WGS sequence"/>
</dbReference>
<evidence type="ECO:0000313" key="2">
    <source>
        <dbReference type="Proteomes" id="UP000038009"/>
    </source>
</evidence>
<organism evidence="1 2">
    <name type="scientific">Leptomonas seymouri</name>
    <dbReference type="NCBI Taxonomy" id="5684"/>
    <lineage>
        <taxon>Eukaryota</taxon>
        <taxon>Discoba</taxon>
        <taxon>Euglenozoa</taxon>
        <taxon>Kinetoplastea</taxon>
        <taxon>Metakinetoplastina</taxon>
        <taxon>Trypanosomatida</taxon>
        <taxon>Trypanosomatidae</taxon>
        <taxon>Leishmaniinae</taxon>
        <taxon>Leptomonas</taxon>
    </lineage>
</organism>